<dbReference type="FunFam" id="3.40.50.300:FF:000692">
    <property type="entry name" value="Guanine nucleotide-binding protein subunit alpha"/>
    <property type="match status" value="1"/>
</dbReference>
<evidence type="ECO:0000256" key="2">
    <source>
        <dbReference type="ARBA" id="ARBA00022741"/>
    </source>
</evidence>
<keyword evidence="5" id="KW-0807">Transducer</keyword>
<accession>A0A6A7AB59</accession>
<dbReference type="InterPro" id="IPR001019">
    <property type="entry name" value="Gprotein_alpha_su"/>
</dbReference>
<name>A0A6A7AB59_9PLEO</name>
<reference evidence="7" key="1">
    <citation type="journal article" date="2020" name="Stud. Mycol.">
        <title>101 Dothideomycetes genomes: a test case for predicting lifestyles and emergence of pathogens.</title>
        <authorList>
            <person name="Haridas S."/>
            <person name="Albert R."/>
            <person name="Binder M."/>
            <person name="Bloem J."/>
            <person name="Labutti K."/>
            <person name="Salamov A."/>
            <person name="Andreopoulos B."/>
            <person name="Baker S."/>
            <person name="Barry K."/>
            <person name="Bills G."/>
            <person name="Bluhm B."/>
            <person name="Cannon C."/>
            <person name="Castanera R."/>
            <person name="Culley D."/>
            <person name="Daum C."/>
            <person name="Ezra D."/>
            <person name="Gonzalez J."/>
            <person name="Henrissat B."/>
            <person name="Kuo A."/>
            <person name="Liang C."/>
            <person name="Lipzen A."/>
            <person name="Lutzoni F."/>
            <person name="Magnuson J."/>
            <person name="Mondo S."/>
            <person name="Nolan M."/>
            <person name="Ohm R."/>
            <person name="Pangilinan J."/>
            <person name="Park H.-J."/>
            <person name="Ramirez L."/>
            <person name="Alfaro M."/>
            <person name="Sun H."/>
            <person name="Tritt A."/>
            <person name="Yoshinaga Y."/>
            <person name="Zwiers L.-H."/>
            <person name="Turgeon B."/>
            <person name="Goodwin S."/>
            <person name="Spatafora J."/>
            <person name="Crous P."/>
            <person name="Grigoriev I."/>
        </authorList>
    </citation>
    <scope>NUCLEOTIDE SEQUENCE</scope>
    <source>
        <strain evidence="7">CBS 113818</strain>
    </source>
</reference>
<keyword evidence="2" id="KW-0547">Nucleotide-binding</keyword>
<keyword evidence="8" id="KW-1185">Reference proteome</keyword>
<evidence type="ECO:0000313" key="8">
    <source>
        <dbReference type="Proteomes" id="UP000799424"/>
    </source>
</evidence>
<dbReference type="SUPFAM" id="SSF52540">
    <property type="entry name" value="P-loop containing nucleoside triphosphate hydrolases"/>
    <property type="match status" value="1"/>
</dbReference>
<evidence type="ECO:0008006" key="9">
    <source>
        <dbReference type="Google" id="ProtNLM"/>
    </source>
</evidence>
<dbReference type="SMART" id="SM00275">
    <property type="entry name" value="G_alpha"/>
    <property type="match status" value="1"/>
</dbReference>
<dbReference type="GO" id="GO:0005525">
    <property type="term" value="F:GTP binding"/>
    <property type="evidence" value="ECO:0007669"/>
    <property type="project" value="UniProtKB-KW"/>
</dbReference>
<organism evidence="7 8">
    <name type="scientific">Ophiobolus disseminans</name>
    <dbReference type="NCBI Taxonomy" id="1469910"/>
    <lineage>
        <taxon>Eukaryota</taxon>
        <taxon>Fungi</taxon>
        <taxon>Dikarya</taxon>
        <taxon>Ascomycota</taxon>
        <taxon>Pezizomycotina</taxon>
        <taxon>Dothideomycetes</taxon>
        <taxon>Pleosporomycetidae</taxon>
        <taxon>Pleosporales</taxon>
        <taxon>Pleosporineae</taxon>
        <taxon>Phaeosphaeriaceae</taxon>
        <taxon>Ophiobolus</taxon>
    </lineage>
</organism>
<dbReference type="GO" id="GO:0031683">
    <property type="term" value="F:G-protein beta/gamma-subunit complex binding"/>
    <property type="evidence" value="ECO:0007669"/>
    <property type="project" value="InterPro"/>
</dbReference>
<dbReference type="Pfam" id="PF00503">
    <property type="entry name" value="G-alpha"/>
    <property type="match status" value="1"/>
</dbReference>
<dbReference type="Gene3D" id="3.40.50.300">
    <property type="entry name" value="P-loop containing nucleotide triphosphate hydrolases"/>
    <property type="match status" value="1"/>
</dbReference>
<evidence type="ECO:0000256" key="3">
    <source>
        <dbReference type="ARBA" id="ARBA00022842"/>
    </source>
</evidence>
<dbReference type="PROSITE" id="PS51882">
    <property type="entry name" value="G_ALPHA"/>
    <property type="match status" value="1"/>
</dbReference>
<dbReference type="GO" id="GO:0005834">
    <property type="term" value="C:heterotrimeric G-protein complex"/>
    <property type="evidence" value="ECO:0007669"/>
    <property type="project" value="TreeGrafter"/>
</dbReference>
<dbReference type="InterPro" id="IPR011025">
    <property type="entry name" value="GproteinA_insert"/>
</dbReference>
<protein>
    <recommendedName>
        <fullName evidence="9">Guanine nucleotide-binding protein-like protein alpha-3 subunit</fullName>
    </recommendedName>
</protein>
<evidence type="ECO:0000256" key="5">
    <source>
        <dbReference type="ARBA" id="ARBA00023224"/>
    </source>
</evidence>
<dbReference type="SUPFAM" id="SSF47895">
    <property type="entry name" value="Transducin (alpha subunit), insertion domain"/>
    <property type="match status" value="1"/>
</dbReference>
<dbReference type="GO" id="GO:0001664">
    <property type="term" value="F:G protein-coupled receptor binding"/>
    <property type="evidence" value="ECO:0007669"/>
    <property type="project" value="TreeGrafter"/>
</dbReference>
<dbReference type="Gene3D" id="1.10.400.10">
    <property type="entry name" value="GI Alpha 1, domain 2-like"/>
    <property type="match status" value="1"/>
</dbReference>
<sequence>MADPHTDEKGVYAILGAIATNRDRLRHGINTLRQIHNHWKGNNATSINLIAQLTSLKSNLGQMQDWLDHAMADMHPQLLSDLNFLMTSCGLLTQHLDALVDRLQQPNDDAYDYAARLKYAVGSRSMERLREVACAQTEAVALLFAACQCHATAQRKILLHKSRQIRSRDAKSLKMLTRSSKVNGACIKALSQASGVIQWLKYLVYFRLLRREPEHVPNEEDYDIAAAAMRSDAIDRALQDDANTLRREIKLVMAGSPLSGKELVVHQMKALYAGEFYTVEERKALRSDVRSRVRVLVHAMIHLLKDTGITLPNHLNEQFAVLLNEVETVDTQSITPAGLHAVEEIWACSQFATLYTQNFEIVFPPCAPYFVQEIRRIANADYIPSEADIARLVLRPGNAKEVRFKWDELDIHLFNLYGYRSFNFNKRWFHQFEGATALVYTVDISEYDCPYYGQLPDSHLISEIMSFESWATHRSFAGSSVILLLNNFGRFRSKLKHTPLEKFFEDYVADANDPETSARQYVLDRFKNVNRHGLSIYSFWVDLELGDNSQLYGAIKRTIQHIQQRKAKEKAWDLNSQVTDSDRRSVTRSAGRLIPSEEGRDR</sequence>
<dbReference type="AlphaFoldDB" id="A0A6A7AB59"/>
<dbReference type="Proteomes" id="UP000799424">
    <property type="component" value="Unassembled WGS sequence"/>
</dbReference>
<dbReference type="InterPro" id="IPR027417">
    <property type="entry name" value="P-loop_NTPase"/>
</dbReference>
<dbReference type="GO" id="GO:0007189">
    <property type="term" value="P:adenylate cyclase-activating G protein-coupled receptor signaling pathway"/>
    <property type="evidence" value="ECO:0007669"/>
    <property type="project" value="TreeGrafter"/>
</dbReference>
<dbReference type="PRINTS" id="PR00318">
    <property type="entry name" value="GPROTEINA"/>
</dbReference>
<dbReference type="GO" id="GO:0003924">
    <property type="term" value="F:GTPase activity"/>
    <property type="evidence" value="ECO:0007669"/>
    <property type="project" value="InterPro"/>
</dbReference>
<gene>
    <name evidence="7" type="ORF">CC86DRAFT_463825</name>
</gene>
<keyword evidence="4" id="KW-0342">GTP-binding</keyword>
<keyword evidence="1" id="KW-0479">Metal-binding</keyword>
<feature type="region of interest" description="Disordered" evidence="6">
    <location>
        <begin position="573"/>
        <end position="602"/>
    </location>
</feature>
<dbReference type="PANTHER" id="PTHR10218:SF369">
    <property type="entry name" value="GUANINE NUCLEOTIDE-BINDING PROTEIN ALPHA-2 SUBUNIT"/>
    <property type="match status" value="1"/>
</dbReference>
<keyword evidence="3" id="KW-0460">Magnesium</keyword>
<dbReference type="OrthoDB" id="5817230at2759"/>
<dbReference type="PANTHER" id="PTHR10218">
    <property type="entry name" value="GTP-BINDING PROTEIN ALPHA SUBUNIT"/>
    <property type="match status" value="1"/>
</dbReference>
<dbReference type="GO" id="GO:0005737">
    <property type="term" value="C:cytoplasm"/>
    <property type="evidence" value="ECO:0007669"/>
    <property type="project" value="TreeGrafter"/>
</dbReference>
<evidence type="ECO:0000313" key="7">
    <source>
        <dbReference type="EMBL" id="KAF2830541.1"/>
    </source>
</evidence>
<dbReference type="EMBL" id="MU006219">
    <property type="protein sequence ID" value="KAF2830541.1"/>
    <property type="molecule type" value="Genomic_DNA"/>
</dbReference>
<proteinExistence type="predicted"/>
<dbReference type="GO" id="GO:0046872">
    <property type="term" value="F:metal ion binding"/>
    <property type="evidence" value="ECO:0007669"/>
    <property type="project" value="UniProtKB-KW"/>
</dbReference>
<evidence type="ECO:0000256" key="6">
    <source>
        <dbReference type="SAM" id="MobiDB-lite"/>
    </source>
</evidence>
<evidence type="ECO:0000256" key="4">
    <source>
        <dbReference type="ARBA" id="ARBA00023134"/>
    </source>
</evidence>
<evidence type="ECO:0000256" key="1">
    <source>
        <dbReference type="ARBA" id="ARBA00022723"/>
    </source>
</evidence>